<evidence type="ECO:0000313" key="3">
    <source>
        <dbReference type="Proteomes" id="UP000290567"/>
    </source>
</evidence>
<organism evidence="2 3">
    <name type="scientific">Enterococcus florum</name>
    <dbReference type="NCBI Taxonomy" id="2480627"/>
    <lineage>
        <taxon>Bacteria</taxon>
        <taxon>Bacillati</taxon>
        <taxon>Bacillota</taxon>
        <taxon>Bacilli</taxon>
        <taxon>Lactobacillales</taxon>
        <taxon>Enterococcaceae</taxon>
        <taxon>Enterococcus</taxon>
    </lineage>
</organism>
<accession>A0A4P5PBJ9</accession>
<comment type="caution">
    <text evidence="2">The sequence shown here is derived from an EMBL/GenBank/DDBJ whole genome shotgun (WGS) entry which is preliminary data.</text>
</comment>
<name>A0A4P5PBJ9_9ENTE</name>
<dbReference type="InterPro" id="IPR051719">
    <property type="entry name" value="CASTOR_mTORC1"/>
</dbReference>
<dbReference type="CDD" id="cd04868">
    <property type="entry name" value="ACT_AK-like"/>
    <property type="match status" value="1"/>
</dbReference>
<dbReference type="PANTHER" id="PTHR31131">
    <property type="entry name" value="CHROMOSOME 1, WHOLE GENOME SHOTGUN SEQUENCE"/>
    <property type="match status" value="1"/>
</dbReference>
<feature type="domain" description="CASTOR ACT" evidence="1">
    <location>
        <begin position="51"/>
        <end position="111"/>
    </location>
</feature>
<dbReference type="OrthoDB" id="5615858at2"/>
<protein>
    <submittedName>
        <fullName evidence="2">Amino acid-binding protein</fullName>
    </submittedName>
</protein>
<gene>
    <name evidence="2" type="ORF">NRIC_33010</name>
</gene>
<dbReference type="PANTHER" id="PTHR31131:SF6">
    <property type="entry name" value="CASTOR ACT DOMAIN-CONTAINING PROTEIN"/>
    <property type="match status" value="1"/>
</dbReference>
<sequence length="126" mass="14053">MELVLMEEELSVFQVADMNELDWSVRPMFIGMTEDEISVVAPVVPEETIQREDNWRGFKIAGVLDFSLVGILAKIATLLAEEGISIFAISTYNTDYILVKADQVDKAAEILAAQEYRIKKSGEAPL</sequence>
<dbReference type="RefSeq" id="WP_146623800.1">
    <property type="nucleotide sequence ID" value="NZ_BJCC01000031.1"/>
</dbReference>
<dbReference type="AlphaFoldDB" id="A0A4P5PBJ9"/>
<dbReference type="SUPFAM" id="SSF55021">
    <property type="entry name" value="ACT-like"/>
    <property type="match status" value="1"/>
</dbReference>
<dbReference type="EMBL" id="BJCC01000031">
    <property type="protein sequence ID" value="GCF95410.1"/>
    <property type="molecule type" value="Genomic_DNA"/>
</dbReference>
<reference evidence="3" key="1">
    <citation type="submission" date="2019-02" db="EMBL/GenBank/DDBJ databases">
        <title>Draft genome sequence of Enterococcus sp. Gos25-1.</title>
        <authorList>
            <person name="Tanaka N."/>
            <person name="Shiwa Y."/>
            <person name="Fujita N."/>
        </authorList>
    </citation>
    <scope>NUCLEOTIDE SEQUENCE [LARGE SCALE GENOMIC DNA]</scope>
    <source>
        <strain evidence="3">Gos25-1</strain>
    </source>
</reference>
<dbReference type="InterPro" id="IPR027795">
    <property type="entry name" value="CASTOR_ACT_dom"/>
</dbReference>
<evidence type="ECO:0000259" key="1">
    <source>
        <dbReference type="Pfam" id="PF13840"/>
    </source>
</evidence>
<keyword evidence="3" id="KW-1185">Reference proteome</keyword>
<dbReference type="Pfam" id="PF13840">
    <property type="entry name" value="ACT_7"/>
    <property type="match status" value="1"/>
</dbReference>
<dbReference type="Proteomes" id="UP000290567">
    <property type="component" value="Unassembled WGS sequence"/>
</dbReference>
<dbReference type="Gene3D" id="3.30.2130.10">
    <property type="entry name" value="VC0802-like"/>
    <property type="match status" value="1"/>
</dbReference>
<proteinExistence type="predicted"/>
<evidence type="ECO:0000313" key="2">
    <source>
        <dbReference type="EMBL" id="GCF95410.1"/>
    </source>
</evidence>
<dbReference type="InterPro" id="IPR045865">
    <property type="entry name" value="ACT-like_dom_sf"/>
</dbReference>